<dbReference type="AlphaFoldDB" id="W7A726"/>
<reference evidence="2 3" key="1">
    <citation type="submission" date="2013-02" db="EMBL/GenBank/DDBJ databases">
        <title>The Genome Sequence of Plasmodium inui San Antonio 1.</title>
        <authorList>
            <consortium name="The Broad Institute Genome Sequencing Platform"/>
            <consortium name="The Broad Institute Genome Sequencing Center for Infectious Disease"/>
            <person name="Neafsey D."/>
            <person name="Cheeseman I."/>
            <person name="Volkman S."/>
            <person name="Adams J."/>
            <person name="Walker B."/>
            <person name="Young S.K."/>
            <person name="Zeng Q."/>
            <person name="Gargeya S."/>
            <person name="Fitzgerald M."/>
            <person name="Haas B."/>
            <person name="Abouelleil A."/>
            <person name="Alvarado L."/>
            <person name="Arachchi H.M."/>
            <person name="Berlin A.M."/>
            <person name="Chapman S.B."/>
            <person name="Dewar J."/>
            <person name="Goldberg J."/>
            <person name="Griggs A."/>
            <person name="Gujja S."/>
            <person name="Hansen M."/>
            <person name="Howarth C."/>
            <person name="Imamovic A."/>
            <person name="Larimer J."/>
            <person name="McCowan C."/>
            <person name="Murphy C."/>
            <person name="Neiman D."/>
            <person name="Pearson M."/>
            <person name="Priest M."/>
            <person name="Roberts A."/>
            <person name="Saif S."/>
            <person name="Shea T."/>
            <person name="Sisk P."/>
            <person name="Sykes S."/>
            <person name="Wortman J."/>
            <person name="Nusbaum C."/>
            <person name="Birren B."/>
        </authorList>
    </citation>
    <scope>NUCLEOTIDE SEQUENCE [LARGE SCALE GENOMIC DNA]</scope>
    <source>
        <strain evidence="2 3">San Antonio 1</strain>
    </source>
</reference>
<sequence length="203" mass="22805">MEKQHIAPDHSGTTKIQQNKNVEFRPDESGAGLIHATGGRNRRVREDSEGQKARGHVPNSTGTSAGITILGVEVEGTNNKTLISRQMKQEQMDWPPIECDQNKYIPKENNSKPKMGRPPENKRDKKEDKSRTKIRSGEIVENTSQGRLSVMVRIRKTQAQITSRIYISRNNQNETDKHPIDKGGQIQGALSLCRSKEEVLRGV</sequence>
<name>W7A726_9APIC</name>
<dbReference type="Proteomes" id="UP000030640">
    <property type="component" value="Unassembled WGS sequence"/>
</dbReference>
<feature type="region of interest" description="Disordered" evidence="1">
    <location>
        <begin position="86"/>
        <end position="142"/>
    </location>
</feature>
<evidence type="ECO:0000313" key="2">
    <source>
        <dbReference type="EMBL" id="EUD64919.1"/>
    </source>
</evidence>
<dbReference type="RefSeq" id="XP_008818452.1">
    <property type="nucleotide sequence ID" value="XM_008820230.1"/>
</dbReference>
<proteinExistence type="predicted"/>
<organism evidence="2 3">
    <name type="scientific">Plasmodium inui San Antonio 1</name>
    <dbReference type="NCBI Taxonomy" id="1237626"/>
    <lineage>
        <taxon>Eukaryota</taxon>
        <taxon>Sar</taxon>
        <taxon>Alveolata</taxon>
        <taxon>Apicomplexa</taxon>
        <taxon>Aconoidasida</taxon>
        <taxon>Haemosporida</taxon>
        <taxon>Plasmodiidae</taxon>
        <taxon>Plasmodium</taxon>
        <taxon>Plasmodium (Plasmodium)</taxon>
    </lineage>
</organism>
<accession>W7A726</accession>
<protein>
    <submittedName>
        <fullName evidence="2">Uncharacterized protein</fullName>
    </submittedName>
</protein>
<feature type="region of interest" description="Disordered" evidence="1">
    <location>
        <begin position="1"/>
        <end position="66"/>
    </location>
</feature>
<feature type="compositionally biased region" description="Basic and acidic residues" evidence="1">
    <location>
        <begin position="105"/>
        <end position="138"/>
    </location>
</feature>
<dbReference type="EMBL" id="KI965486">
    <property type="protein sequence ID" value="EUD64919.1"/>
    <property type="molecule type" value="Genomic_DNA"/>
</dbReference>
<dbReference type="VEuPathDB" id="PlasmoDB:C922_04651"/>
<dbReference type="GeneID" id="20039925"/>
<evidence type="ECO:0000256" key="1">
    <source>
        <dbReference type="SAM" id="MobiDB-lite"/>
    </source>
</evidence>
<evidence type="ECO:0000313" key="3">
    <source>
        <dbReference type="Proteomes" id="UP000030640"/>
    </source>
</evidence>
<gene>
    <name evidence="2" type="ORF">C922_04651</name>
</gene>
<keyword evidence="3" id="KW-1185">Reference proteome</keyword>
<feature type="compositionally biased region" description="Polar residues" evidence="1">
    <location>
        <begin position="11"/>
        <end position="21"/>
    </location>
</feature>